<reference evidence="2 3" key="1">
    <citation type="submission" date="2017-03" db="EMBL/GenBank/DDBJ databases">
        <title>Genomes of endolithic fungi from Antarctica.</title>
        <authorList>
            <person name="Coleine C."/>
            <person name="Masonjones S."/>
            <person name="Stajich J.E."/>
        </authorList>
    </citation>
    <scope>NUCLEOTIDE SEQUENCE [LARGE SCALE GENOMIC DNA]</scope>
    <source>
        <strain evidence="2 3">CCFEE 5184</strain>
    </source>
</reference>
<evidence type="ECO:0000313" key="3">
    <source>
        <dbReference type="Proteomes" id="UP000309340"/>
    </source>
</evidence>
<dbReference type="STRING" id="329884.A0A4U0X0X6"/>
<feature type="compositionally biased region" description="Polar residues" evidence="1">
    <location>
        <begin position="343"/>
        <end position="360"/>
    </location>
</feature>
<comment type="caution">
    <text evidence="2">The sequence shown here is derived from an EMBL/GenBank/DDBJ whole genome shotgun (WGS) entry which is preliminary data.</text>
</comment>
<evidence type="ECO:0000313" key="2">
    <source>
        <dbReference type="EMBL" id="TKA68826.1"/>
    </source>
</evidence>
<dbReference type="OrthoDB" id="3933088at2759"/>
<protein>
    <submittedName>
        <fullName evidence="2">Uncharacterized protein</fullName>
    </submittedName>
</protein>
<dbReference type="Proteomes" id="UP000309340">
    <property type="component" value="Unassembled WGS sequence"/>
</dbReference>
<gene>
    <name evidence="2" type="ORF">B0A55_08725</name>
</gene>
<accession>A0A4U0X0X6</accession>
<name>A0A4U0X0X6_9PEZI</name>
<evidence type="ECO:0000256" key="1">
    <source>
        <dbReference type="SAM" id="MobiDB-lite"/>
    </source>
</evidence>
<dbReference type="AlphaFoldDB" id="A0A4U0X0X6"/>
<feature type="compositionally biased region" description="Acidic residues" evidence="1">
    <location>
        <begin position="215"/>
        <end position="234"/>
    </location>
</feature>
<feature type="compositionally biased region" description="Polar residues" evidence="1">
    <location>
        <begin position="409"/>
        <end position="434"/>
    </location>
</feature>
<feature type="compositionally biased region" description="Basic and acidic residues" evidence="1">
    <location>
        <begin position="488"/>
        <end position="498"/>
    </location>
</feature>
<keyword evidence="3" id="KW-1185">Reference proteome</keyword>
<dbReference type="EMBL" id="NAJQ01000484">
    <property type="protein sequence ID" value="TKA68826.1"/>
    <property type="molecule type" value="Genomic_DNA"/>
</dbReference>
<feature type="region of interest" description="Disordered" evidence="1">
    <location>
        <begin position="308"/>
        <end position="507"/>
    </location>
</feature>
<proteinExistence type="predicted"/>
<feature type="compositionally biased region" description="Acidic residues" evidence="1">
    <location>
        <begin position="313"/>
        <end position="329"/>
    </location>
</feature>
<feature type="region of interest" description="Disordered" evidence="1">
    <location>
        <begin position="215"/>
        <end position="239"/>
    </location>
</feature>
<sequence length="507" mass="54210">MADDYDYEDDGYDYDDAFLYVEDEYGFVDELAESQIPDPGYAGTNHELEGETMSFDYDDYSFWDEMEYVDDAYWDAEGRGTSRQQQGKSAAEVVMAGQKKRKRVGGGLAGLVGGKKRKVSEVRGVAGRDGEGKGGVETVVYRTHGERYGLPPPALMVGRGKVYALLPDWKTRFADQDGLVKTAGMPADMRKAAEAKEEDTPPKKARLVDMLHDGEGEEEWDNEDPAAEEAEGGLEDLPALDPDMLKTILKQKLGEAGLEGIDEAAFMSSISKLLSGEATDDDATADLTNLLLGNAGGDSAVAGFLSRQGVSLDDAEEEAAEEEEEEEDSAISGLDTSPAGAGTTMQMPLHSASSNGSTRGRATRGKEKKVTFDVPSSEVEMEVKGESLDRLPTPPPNEDVTEAAPEPSVKSTAKSRATRVPITNSAATKRNSAITEAGGPNVHLNRELESEADGASDTLPAPAAAVRSRKRKAPPLTQEADAAAGMEEVGRAKKEAATRRTRSARAG</sequence>
<organism evidence="2 3">
    <name type="scientific">Friedmanniomyces simplex</name>
    <dbReference type="NCBI Taxonomy" id="329884"/>
    <lineage>
        <taxon>Eukaryota</taxon>
        <taxon>Fungi</taxon>
        <taxon>Dikarya</taxon>
        <taxon>Ascomycota</taxon>
        <taxon>Pezizomycotina</taxon>
        <taxon>Dothideomycetes</taxon>
        <taxon>Dothideomycetidae</taxon>
        <taxon>Mycosphaerellales</taxon>
        <taxon>Teratosphaeriaceae</taxon>
        <taxon>Friedmanniomyces</taxon>
    </lineage>
</organism>